<dbReference type="STRING" id="665118.SAMN02983003_1670"/>
<dbReference type="RefSeq" id="WP_072340789.1">
    <property type="nucleotide sequence ID" value="NZ_FPKU01000001.1"/>
</dbReference>
<organism evidence="1 2">
    <name type="scientific">Devosia enhydra</name>
    <dbReference type="NCBI Taxonomy" id="665118"/>
    <lineage>
        <taxon>Bacteria</taxon>
        <taxon>Pseudomonadati</taxon>
        <taxon>Pseudomonadota</taxon>
        <taxon>Alphaproteobacteria</taxon>
        <taxon>Hyphomicrobiales</taxon>
        <taxon>Devosiaceae</taxon>
        <taxon>Devosia</taxon>
    </lineage>
</organism>
<keyword evidence="2" id="KW-1185">Reference proteome</keyword>
<name>A0A1K2HX16_9HYPH</name>
<dbReference type="Proteomes" id="UP000183447">
    <property type="component" value="Unassembled WGS sequence"/>
</dbReference>
<dbReference type="OrthoDB" id="7107775at2"/>
<protein>
    <submittedName>
        <fullName evidence="1">Uncharacterized protein</fullName>
    </submittedName>
</protein>
<proteinExistence type="predicted"/>
<evidence type="ECO:0000313" key="2">
    <source>
        <dbReference type="Proteomes" id="UP000183447"/>
    </source>
</evidence>
<gene>
    <name evidence="1" type="ORF">SAMN02983003_1670</name>
</gene>
<evidence type="ECO:0000313" key="1">
    <source>
        <dbReference type="EMBL" id="SFZ83479.1"/>
    </source>
</evidence>
<sequence>MTKFSRSFDVAALSAWDAAHPDNAVRELFTMWALPGAANAGNGRLRIGLRDKYLNFYVKGQSVAKLSIVAGEPTIDVHQAYVDGKARDRSPSRTKNIQSYRIFRGADLSSSDTIALLTGWISTAETYASAEKRFVDDLVGANAGVIDLEMALPANKQPGEDPVAPRMDLVVVQAHKASRPAIAFWEAKCANNPELRAKNGSPKVIGQLKKYSDWVSVGDRLSEVAVAYRNTADVFLRICRHFKDEDCTAPCGDIWRSLANAEAPSIVSKPGIVIGTYWSEGHREEVASGRMQQCADSFQRNGHRATLENEGVAVHEVGPFDETAVLPLLPLQQVPN</sequence>
<dbReference type="AlphaFoldDB" id="A0A1K2HX16"/>
<accession>A0A1K2HX16</accession>
<dbReference type="EMBL" id="FPKU01000001">
    <property type="protein sequence ID" value="SFZ83479.1"/>
    <property type="molecule type" value="Genomic_DNA"/>
</dbReference>
<reference evidence="1 2" key="1">
    <citation type="submission" date="2016-11" db="EMBL/GenBank/DDBJ databases">
        <authorList>
            <person name="Jaros S."/>
            <person name="Januszkiewicz K."/>
            <person name="Wedrychowicz H."/>
        </authorList>
    </citation>
    <scope>NUCLEOTIDE SEQUENCE [LARGE SCALE GENOMIC DNA]</scope>
    <source>
        <strain evidence="1 2">ATCC 23634</strain>
    </source>
</reference>